<organism evidence="2 3">
    <name type="scientific">Synaphobranchus kaupii</name>
    <name type="common">Kaup's arrowtooth eel</name>
    <dbReference type="NCBI Taxonomy" id="118154"/>
    <lineage>
        <taxon>Eukaryota</taxon>
        <taxon>Metazoa</taxon>
        <taxon>Chordata</taxon>
        <taxon>Craniata</taxon>
        <taxon>Vertebrata</taxon>
        <taxon>Euteleostomi</taxon>
        <taxon>Actinopterygii</taxon>
        <taxon>Neopterygii</taxon>
        <taxon>Teleostei</taxon>
        <taxon>Anguilliformes</taxon>
        <taxon>Synaphobranchidae</taxon>
        <taxon>Synaphobranchus</taxon>
    </lineage>
</organism>
<sequence length="82" mass="8548">MTCTQDTAENGAGYRELCSPCHAVKAPGTLHFLSDDSQWQPGQLGDEQNERRSFTLSSPPDDTGAPGSKKQGGAAAAILEAA</sequence>
<dbReference type="EMBL" id="JAINUF010000020">
    <property type="protein sequence ID" value="KAJ8335738.1"/>
    <property type="molecule type" value="Genomic_DNA"/>
</dbReference>
<proteinExistence type="predicted"/>
<evidence type="ECO:0000313" key="2">
    <source>
        <dbReference type="EMBL" id="KAJ8335738.1"/>
    </source>
</evidence>
<dbReference type="AlphaFoldDB" id="A0A9Q1EBE0"/>
<keyword evidence="3" id="KW-1185">Reference proteome</keyword>
<evidence type="ECO:0000313" key="3">
    <source>
        <dbReference type="Proteomes" id="UP001152622"/>
    </source>
</evidence>
<dbReference type="Proteomes" id="UP001152622">
    <property type="component" value="Chromosome 20"/>
</dbReference>
<evidence type="ECO:0000256" key="1">
    <source>
        <dbReference type="SAM" id="MobiDB-lite"/>
    </source>
</evidence>
<feature type="region of interest" description="Disordered" evidence="1">
    <location>
        <begin position="33"/>
        <end position="82"/>
    </location>
</feature>
<gene>
    <name evidence="2" type="ORF">SKAU_G00390800</name>
</gene>
<accession>A0A9Q1EBE0</accession>
<reference evidence="2" key="1">
    <citation type="journal article" date="2023" name="Science">
        <title>Genome structures resolve the early diversification of teleost fishes.</title>
        <authorList>
            <person name="Parey E."/>
            <person name="Louis A."/>
            <person name="Montfort J."/>
            <person name="Bouchez O."/>
            <person name="Roques C."/>
            <person name="Iampietro C."/>
            <person name="Lluch J."/>
            <person name="Castinel A."/>
            <person name="Donnadieu C."/>
            <person name="Desvignes T."/>
            <person name="Floi Bucao C."/>
            <person name="Jouanno E."/>
            <person name="Wen M."/>
            <person name="Mejri S."/>
            <person name="Dirks R."/>
            <person name="Jansen H."/>
            <person name="Henkel C."/>
            <person name="Chen W.J."/>
            <person name="Zahm M."/>
            <person name="Cabau C."/>
            <person name="Klopp C."/>
            <person name="Thompson A.W."/>
            <person name="Robinson-Rechavi M."/>
            <person name="Braasch I."/>
            <person name="Lecointre G."/>
            <person name="Bobe J."/>
            <person name="Postlethwait J.H."/>
            <person name="Berthelot C."/>
            <person name="Roest Crollius H."/>
            <person name="Guiguen Y."/>
        </authorList>
    </citation>
    <scope>NUCLEOTIDE SEQUENCE</scope>
    <source>
        <strain evidence="2">WJC10195</strain>
    </source>
</reference>
<comment type="caution">
    <text evidence="2">The sequence shown here is derived from an EMBL/GenBank/DDBJ whole genome shotgun (WGS) entry which is preliminary data.</text>
</comment>
<name>A0A9Q1EBE0_SYNKA</name>
<protein>
    <submittedName>
        <fullName evidence="2">Uncharacterized protein</fullName>
    </submittedName>
</protein>